<dbReference type="SUPFAM" id="SSF111369">
    <property type="entry name" value="HlyD-like secretion proteins"/>
    <property type="match status" value="1"/>
</dbReference>
<dbReference type="Proteomes" id="UP000030428">
    <property type="component" value="Unassembled WGS sequence"/>
</dbReference>
<dbReference type="Gene3D" id="2.40.50.100">
    <property type="match status" value="1"/>
</dbReference>
<proteinExistence type="inferred from homology"/>
<evidence type="ECO:0000313" key="3">
    <source>
        <dbReference type="EMBL" id="KHD08916.2"/>
    </source>
</evidence>
<keyword evidence="4" id="KW-1185">Reference proteome</keyword>
<dbReference type="GO" id="GO:0015562">
    <property type="term" value="F:efflux transmembrane transporter activity"/>
    <property type="evidence" value="ECO:0007669"/>
    <property type="project" value="TreeGrafter"/>
</dbReference>
<dbReference type="NCBIfam" id="TIGR01730">
    <property type="entry name" value="RND_mfp"/>
    <property type="match status" value="1"/>
</dbReference>
<dbReference type="EMBL" id="JSZA02000031">
    <property type="protein sequence ID" value="KHD08916.2"/>
    <property type="molecule type" value="Genomic_DNA"/>
</dbReference>
<name>A0A0A6RYH7_9GAMM</name>
<comment type="caution">
    <text evidence="3">The sequence shown here is derived from an EMBL/GenBank/DDBJ whole genome shotgun (WGS) entry which is preliminary data.</text>
</comment>
<reference evidence="3 4" key="1">
    <citation type="journal article" date="2016" name="Front. Microbiol.">
        <title>Single-Cell (Meta-)Genomics of a Dimorphic Candidatus Thiomargarita nelsonii Reveals Genomic Plasticity.</title>
        <authorList>
            <person name="Flood B.E."/>
            <person name="Fliss P."/>
            <person name="Jones D.S."/>
            <person name="Dick G.J."/>
            <person name="Jain S."/>
            <person name="Kaster A.K."/>
            <person name="Winkel M."/>
            <person name="Mussmann M."/>
            <person name="Bailey J."/>
        </authorList>
    </citation>
    <scope>NUCLEOTIDE SEQUENCE [LARGE SCALE GENOMIC DNA]</scope>
    <source>
        <strain evidence="3">Hydrate Ridge</strain>
    </source>
</reference>
<dbReference type="AlphaFoldDB" id="A0A0A6RYH7"/>
<gene>
    <name evidence="3" type="ORF">PN36_10220</name>
</gene>
<feature type="domain" description="Multidrug resistance protein MdtA-like C-terminal permuted SH3" evidence="2">
    <location>
        <begin position="296"/>
        <end position="364"/>
    </location>
</feature>
<protein>
    <submittedName>
        <fullName evidence="3">RND transporter</fullName>
    </submittedName>
</protein>
<dbReference type="InterPro" id="IPR058627">
    <property type="entry name" value="MdtA-like_C"/>
</dbReference>
<dbReference type="PANTHER" id="PTHR30469:SF15">
    <property type="entry name" value="HLYD FAMILY OF SECRETION PROTEINS"/>
    <property type="match status" value="1"/>
</dbReference>
<accession>A0A0A6RYH7</accession>
<sequence length="371" mass="40393">MGTVAAETYYEVRAHDLSPPVTLSGTVIPEKEITLSAQLPGRVKTIAGEEGEQFAEKTVLVALDDRELLAKRRSAVAAWRRADAALRNARMQYERELRSPDSPDKAPGGMGLPHLFDQILTKPLSGLMGQSDEGLDRRTQLHGYGTKIEQAQSGLIQAKSQIDQIDSKIRDARGIAPFEGVIIKKMVEVGDTVQPGQPLLQFADTRRLQIEVDVPARLVRGLKVGKQVAAKLDVLDEPVIVTVAQIFPVADSQRHTVKVKFDLSIDRESEDGRYVGPGQYAQVDVPDVKAGKQELLLIPKAAVIQRGSLPGVCVLNDDNKYELRLVRLGSAINPALITSLDPSIGDYVSVLSGLKEGDQVVVSQNSRKTPC</sequence>
<comment type="similarity">
    <text evidence="1">Belongs to the membrane fusion protein (MFP) (TC 8.A.1) family.</text>
</comment>
<organism evidence="3 4">
    <name type="scientific">Candidatus Thiomargarita nelsonii</name>
    <dbReference type="NCBI Taxonomy" id="1003181"/>
    <lineage>
        <taxon>Bacteria</taxon>
        <taxon>Pseudomonadati</taxon>
        <taxon>Pseudomonadota</taxon>
        <taxon>Gammaproteobacteria</taxon>
        <taxon>Thiotrichales</taxon>
        <taxon>Thiotrichaceae</taxon>
        <taxon>Thiomargarita</taxon>
    </lineage>
</organism>
<dbReference type="GO" id="GO:1990281">
    <property type="term" value="C:efflux pump complex"/>
    <property type="evidence" value="ECO:0007669"/>
    <property type="project" value="TreeGrafter"/>
</dbReference>
<dbReference type="Gene3D" id="2.40.420.20">
    <property type="match status" value="1"/>
</dbReference>
<evidence type="ECO:0000259" key="2">
    <source>
        <dbReference type="Pfam" id="PF25967"/>
    </source>
</evidence>
<evidence type="ECO:0000256" key="1">
    <source>
        <dbReference type="ARBA" id="ARBA00009477"/>
    </source>
</evidence>
<dbReference type="InterPro" id="IPR006143">
    <property type="entry name" value="RND_pump_MFP"/>
</dbReference>
<dbReference type="Pfam" id="PF25967">
    <property type="entry name" value="RND-MFP_C"/>
    <property type="match status" value="1"/>
</dbReference>
<dbReference type="Gene3D" id="1.10.287.470">
    <property type="entry name" value="Helix hairpin bin"/>
    <property type="match status" value="1"/>
</dbReference>
<dbReference type="Gene3D" id="2.40.30.170">
    <property type="match status" value="1"/>
</dbReference>
<evidence type="ECO:0000313" key="4">
    <source>
        <dbReference type="Proteomes" id="UP000030428"/>
    </source>
</evidence>
<dbReference type="PANTHER" id="PTHR30469">
    <property type="entry name" value="MULTIDRUG RESISTANCE PROTEIN MDTA"/>
    <property type="match status" value="1"/>
</dbReference>